<dbReference type="EMBL" id="ML119123">
    <property type="protein sequence ID" value="RPB13443.1"/>
    <property type="molecule type" value="Genomic_DNA"/>
</dbReference>
<dbReference type="Proteomes" id="UP000277580">
    <property type="component" value="Unassembled WGS sequence"/>
</dbReference>
<evidence type="ECO:0000256" key="5">
    <source>
        <dbReference type="PROSITE-ProRule" id="PRU00047"/>
    </source>
</evidence>
<evidence type="ECO:0000313" key="8">
    <source>
        <dbReference type="Proteomes" id="UP000277580"/>
    </source>
</evidence>
<reference evidence="7 8" key="1">
    <citation type="journal article" date="2018" name="Nat. Ecol. Evol.">
        <title>Pezizomycetes genomes reveal the molecular basis of ectomycorrhizal truffle lifestyle.</title>
        <authorList>
            <person name="Murat C."/>
            <person name="Payen T."/>
            <person name="Noel B."/>
            <person name="Kuo A."/>
            <person name="Morin E."/>
            <person name="Chen J."/>
            <person name="Kohler A."/>
            <person name="Krizsan K."/>
            <person name="Balestrini R."/>
            <person name="Da Silva C."/>
            <person name="Montanini B."/>
            <person name="Hainaut M."/>
            <person name="Levati E."/>
            <person name="Barry K.W."/>
            <person name="Belfiori B."/>
            <person name="Cichocki N."/>
            <person name="Clum A."/>
            <person name="Dockter R.B."/>
            <person name="Fauchery L."/>
            <person name="Guy J."/>
            <person name="Iotti M."/>
            <person name="Le Tacon F."/>
            <person name="Lindquist E.A."/>
            <person name="Lipzen A."/>
            <person name="Malagnac F."/>
            <person name="Mello A."/>
            <person name="Molinier V."/>
            <person name="Miyauchi S."/>
            <person name="Poulain J."/>
            <person name="Riccioni C."/>
            <person name="Rubini A."/>
            <person name="Sitrit Y."/>
            <person name="Splivallo R."/>
            <person name="Traeger S."/>
            <person name="Wang M."/>
            <person name="Zifcakova L."/>
            <person name="Wipf D."/>
            <person name="Zambonelli A."/>
            <person name="Paolocci F."/>
            <person name="Nowrousian M."/>
            <person name="Ottonello S."/>
            <person name="Baldrian P."/>
            <person name="Spatafora J.W."/>
            <person name="Henrissat B."/>
            <person name="Nagy L.G."/>
            <person name="Aury J.M."/>
            <person name="Wincker P."/>
            <person name="Grigoriev I.V."/>
            <person name="Bonfante P."/>
            <person name="Martin F.M."/>
        </authorList>
    </citation>
    <scope>NUCLEOTIDE SEQUENCE [LARGE SCALE GENOMIC DNA]</scope>
    <source>
        <strain evidence="7 8">CCBAS932</strain>
    </source>
</reference>
<dbReference type="PANTHER" id="PTHR47103">
    <property type="entry name" value="DNA-BINDING PROTEIN"/>
    <property type="match status" value="1"/>
</dbReference>
<evidence type="ECO:0000256" key="1">
    <source>
        <dbReference type="ARBA" id="ARBA00022723"/>
    </source>
</evidence>
<dbReference type="GO" id="GO:0008270">
    <property type="term" value="F:zinc ion binding"/>
    <property type="evidence" value="ECO:0007669"/>
    <property type="project" value="UniProtKB-KW"/>
</dbReference>
<feature type="domain" description="CCHC-type" evidence="6">
    <location>
        <begin position="264"/>
        <end position="279"/>
    </location>
</feature>
<dbReference type="InParanoid" id="A0A3N4KSB1"/>
<keyword evidence="3 5" id="KW-0863">Zinc-finger</keyword>
<evidence type="ECO:0000256" key="3">
    <source>
        <dbReference type="ARBA" id="ARBA00022771"/>
    </source>
</evidence>
<protein>
    <recommendedName>
        <fullName evidence="6">CCHC-type domain-containing protein</fullName>
    </recommendedName>
</protein>
<dbReference type="PANTHER" id="PTHR47103:SF8">
    <property type="entry name" value="DNA-BINDING PROTEIN"/>
    <property type="match status" value="1"/>
</dbReference>
<dbReference type="SUPFAM" id="SSF57756">
    <property type="entry name" value="Retrovirus zinc finger-like domains"/>
    <property type="match status" value="2"/>
</dbReference>
<keyword evidence="4" id="KW-0862">Zinc</keyword>
<dbReference type="AlphaFoldDB" id="A0A3N4KSB1"/>
<dbReference type="GO" id="GO:0003676">
    <property type="term" value="F:nucleic acid binding"/>
    <property type="evidence" value="ECO:0007669"/>
    <property type="project" value="InterPro"/>
</dbReference>
<keyword evidence="8" id="KW-1185">Reference proteome</keyword>
<feature type="non-terminal residue" evidence="7">
    <location>
        <position position="1"/>
    </location>
</feature>
<dbReference type="Gene3D" id="4.10.60.10">
    <property type="entry name" value="Zinc finger, CCHC-type"/>
    <property type="match status" value="2"/>
</dbReference>
<keyword evidence="1" id="KW-0479">Metal-binding</keyword>
<dbReference type="InterPro" id="IPR001878">
    <property type="entry name" value="Znf_CCHC"/>
</dbReference>
<organism evidence="7 8">
    <name type="scientific">Morchella conica CCBAS932</name>
    <dbReference type="NCBI Taxonomy" id="1392247"/>
    <lineage>
        <taxon>Eukaryota</taxon>
        <taxon>Fungi</taxon>
        <taxon>Dikarya</taxon>
        <taxon>Ascomycota</taxon>
        <taxon>Pezizomycotina</taxon>
        <taxon>Pezizomycetes</taxon>
        <taxon>Pezizales</taxon>
        <taxon>Morchellaceae</taxon>
        <taxon>Morchella</taxon>
    </lineage>
</organism>
<evidence type="ECO:0000256" key="2">
    <source>
        <dbReference type="ARBA" id="ARBA00022737"/>
    </source>
</evidence>
<gene>
    <name evidence="7" type="ORF">P167DRAFT_585993</name>
</gene>
<proteinExistence type="predicted"/>
<dbReference type="OrthoDB" id="8026949at2759"/>
<feature type="domain" description="CCHC-type" evidence="6">
    <location>
        <begin position="198"/>
        <end position="212"/>
    </location>
</feature>
<evidence type="ECO:0000259" key="6">
    <source>
        <dbReference type="PROSITE" id="PS50158"/>
    </source>
</evidence>
<accession>A0A3N4KSB1</accession>
<evidence type="ECO:0000256" key="4">
    <source>
        <dbReference type="ARBA" id="ARBA00022833"/>
    </source>
</evidence>
<keyword evidence="2" id="KW-0677">Repeat</keyword>
<sequence length="389" mass="43977">GHLANDCTNNRYIEYSRALEKSAEEAWDGMALASEEDDFDAFKICMLEYIRACPGAKFNELESSFRSSGWNYYLYALTREPEYHECIVGPNGELDAKYVWTLNKSPKPRRSKAIKDRMDPTAEGNLARLAFAGEIMPETKPFCHTCRVKGHSKRGCEVEVPERDRERVVLKCGNCDALDHRLRDCTLPRKPDYNPMECKNCHEEGHKASDCPMPRVADENTECRKCNESESSFFVRGLRAMLTVGLPGQEGHRSSDCTNEKVIKCRNCDVYGHSARECPMPKDISRIKCNNCGESKSITDSISAILTLTSVLFSFQWAITTVTAKIQLSNRKAEAMNHILMVAVKKPPLMRQRGVVKKPPLMRQGGMTPLPRMYPLAGKRCMNPFITTV</sequence>
<name>A0A3N4KSB1_9PEZI</name>
<dbReference type="Pfam" id="PF00098">
    <property type="entry name" value="zf-CCHC"/>
    <property type="match status" value="2"/>
</dbReference>
<dbReference type="PROSITE" id="PS50158">
    <property type="entry name" value="ZF_CCHC"/>
    <property type="match status" value="2"/>
</dbReference>
<dbReference type="InterPro" id="IPR036875">
    <property type="entry name" value="Znf_CCHC_sf"/>
</dbReference>
<dbReference type="STRING" id="1392247.A0A3N4KSB1"/>
<dbReference type="SMART" id="SM00343">
    <property type="entry name" value="ZnF_C2HC"/>
    <property type="match status" value="5"/>
</dbReference>
<evidence type="ECO:0000313" key="7">
    <source>
        <dbReference type="EMBL" id="RPB13443.1"/>
    </source>
</evidence>